<name>A0AA96LF30_9BACL</name>
<dbReference type="NCBIfam" id="TIGR00254">
    <property type="entry name" value="GGDEF"/>
    <property type="match status" value="1"/>
</dbReference>
<keyword evidence="2" id="KW-0472">Membrane</keyword>
<gene>
    <name evidence="4" type="ORF">MJA45_25470</name>
</gene>
<keyword evidence="4" id="KW-0808">Transferase</keyword>
<dbReference type="GO" id="GO:0052621">
    <property type="term" value="F:diguanylate cyclase activity"/>
    <property type="evidence" value="ECO:0007669"/>
    <property type="project" value="UniProtKB-EC"/>
</dbReference>
<keyword evidence="2" id="KW-1133">Transmembrane helix</keyword>
<dbReference type="CDD" id="cd01949">
    <property type="entry name" value="GGDEF"/>
    <property type="match status" value="1"/>
</dbReference>
<reference evidence="4 5" key="1">
    <citation type="submission" date="2022-02" db="EMBL/GenBank/DDBJ databases">
        <title>Paenibacillus sp. MBLB1776 Whole Genome Shotgun Sequencing.</title>
        <authorList>
            <person name="Hwang C.Y."/>
            <person name="Cho E.-S."/>
            <person name="Seo M.-J."/>
        </authorList>
    </citation>
    <scope>NUCLEOTIDE SEQUENCE [LARGE SCALE GENOMIC DNA]</scope>
    <source>
        <strain evidence="4 5">MBLB1776</strain>
    </source>
</reference>
<feature type="domain" description="GGDEF" evidence="3">
    <location>
        <begin position="217"/>
        <end position="350"/>
    </location>
</feature>
<dbReference type="SUPFAM" id="SSF55073">
    <property type="entry name" value="Nucleotide cyclase"/>
    <property type="match status" value="1"/>
</dbReference>
<dbReference type="Proteomes" id="UP001305702">
    <property type="component" value="Chromosome"/>
</dbReference>
<feature type="compositionally biased region" description="Basic and acidic residues" evidence="1">
    <location>
        <begin position="346"/>
        <end position="355"/>
    </location>
</feature>
<dbReference type="EMBL" id="CP130318">
    <property type="protein sequence ID" value="WNQ10925.1"/>
    <property type="molecule type" value="Genomic_DNA"/>
</dbReference>
<dbReference type="PROSITE" id="PS50887">
    <property type="entry name" value="GGDEF"/>
    <property type="match status" value="1"/>
</dbReference>
<dbReference type="InterPro" id="IPR043128">
    <property type="entry name" value="Rev_trsase/Diguanyl_cyclase"/>
</dbReference>
<dbReference type="PANTHER" id="PTHR45138:SF9">
    <property type="entry name" value="DIGUANYLATE CYCLASE DGCM-RELATED"/>
    <property type="match status" value="1"/>
</dbReference>
<accession>A0AA96LF30</accession>
<keyword evidence="5" id="KW-1185">Reference proteome</keyword>
<dbReference type="PANTHER" id="PTHR45138">
    <property type="entry name" value="REGULATORY COMPONENTS OF SENSORY TRANSDUCTION SYSTEM"/>
    <property type="match status" value="1"/>
</dbReference>
<feature type="transmembrane region" description="Helical" evidence="2">
    <location>
        <begin position="117"/>
        <end position="141"/>
    </location>
</feature>
<feature type="transmembrane region" description="Helical" evidence="2">
    <location>
        <begin position="87"/>
        <end position="111"/>
    </location>
</feature>
<evidence type="ECO:0000313" key="4">
    <source>
        <dbReference type="EMBL" id="WNQ10925.1"/>
    </source>
</evidence>
<dbReference type="Gene3D" id="3.30.70.270">
    <property type="match status" value="1"/>
</dbReference>
<sequence length="371" mass="42095">MKRNWIPETQTMEMISANLRWFIVAVCLFIVYTPSINGFLGYSKAGFTWTALFVVLYTAVDQYVLLRYPVTSGVYKVVTRTSIVMDGVAVLALVAMTGGGHSPFYMVFYLLLLHSAIYWNLAGALYAAGLLTGAYSVMLLRLDPGVFTDPYRLYLYSLQVMFTFVIAFYCGVIASRERKQFKDSNYYRDRLNEDYLTGLFNHRYFQETMDRIYRERQPAYLIMADIDHFKTINDTYGHATGDEVLRQVSGVLSARLRDRNGLAFRYGGEEFAMLVYTREPNEAAQLIKAIQGDVNRLKLAVRGQPVRVTLSFGAVYSGDCPTKNELAEYADKLLYAAKAQGRNRAVFEDGKKEAGPGKAAGQYRAARRPRR</sequence>
<dbReference type="InterPro" id="IPR000160">
    <property type="entry name" value="GGDEF_dom"/>
</dbReference>
<dbReference type="AlphaFoldDB" id="A0AA96LF30"/>
<keyword evidence="4" id="KW-0548">Nucleotidyltransferase</keyword>
<proteinExistence type="predicted"/>
<feature type="transmembrane region" description="Helical" evidence="2">
    <location>
        <begin position="21"/>
        <end position="40"/>
    </location>
</feature>
<dbReference type="InterPro" id="IPR050469">
    <property type="entry name" value="Diguanylate_Cyclase"/>
</dbReference>
<dbReference type="SMART" id="SM00267">
    <property type="entry name" value="GGDEF"/>
    <property type="match status" value="1"/>
</dbReference>
<dbReference type="InterPro" id="IPR029787">
    <property type="entry name" value="Nucleotide_cyclase"/>
</dbReference>
<dbReference type="RefSeq" id="WP_315604701.1">
    <property type="nucleotide sequence ID" value="NZ_CP130318.1"/>
</dbReference>
<evidence type="ECO:0000256" key="2">
    <source>
        <dbReference type="SAM" id="Phobius"/>
    </source>
</evidence>
<protein>
    <submittedName>
        <fullName evidence="4">GGDEF domain-containing protein</fullName>
        <ecNumber evidence="4">2.7.7.65</ecNumber>
    </submittedName>
</protein>
<evidence type="ECO:0000313" key="5">
    <source>
        <dbReference type="Proteomes" id="UP001305702"/>
    </source>
</evidence>
<evidence type="ECO:0000259" key="3">
    <source>
        <dbReference type="PROSITE" id="PS50887"/>
    </source>
</evidence>
<dbReference type="EC" id="2.7.7.65" evidence="4"/>
<evidence type="ECO:0000256" key="1">
    <source>
        <dbReference type="SAM" id="MobiDB-lite"/>
    </source>
</evidence>
<keyword evidence="2" id="KW-0812">Transmembrane</keyword>
<feature type="transmembrane region" description="Helical" evidence="2">
    <location>
        <begin position="153"/>
        <end position="174"/>
    </location>
</feature>
<feature type="region of interest" description="Disordered" evidence="1">
    <location>
        <begin position="346"/>
        <end position="371"/>
    </location>
</feature>
<dbReference type="FunFam" id="3.30.70.270:FF:000001">
    <property type="entry name" value="Diguanylate cyclase domain protein"/>
    <property type="match status" value="1"/>
</dbReference>
<dbReference type="KEGG" id="paun:MJA45_25470"/>
<dbReference type="Pfam" id="PF00990">
    <property type="entry name" value="GGDEF"/>
    <property type="match status" value="1"/>
</dbReference>
<organism evidence="4 5">
    <name type="scientific">Paenibacillus aurantius</name>
    <dbReference type="NCBI Taxonomy" id="2918900"/>
    <lineage>
        <taxon>Bacteria</taxon>
        <taxon>Bacillati</taxon>
        <taxon>Bacillota</taxon>
        <taxon>Bacilli</taxon>
        <taxon>Bacillales</taxon>
        <taxon>Paenibacillaceae</taxon>
        <taxon>Paenibacillus</taxon>
    </lineage>
</organism>